<organism evidence="1 2">
    <name type="scientific">Sulfitobacter sabulilitoris</name>
    <dbReference type="NCBI Taxonomy" id="2562655"/>
    <lineage>
        <taxon>Bacteria</taxon>
        <taxon>Pseudomonadati</taxon>
        <taxon>Pseudomonadota</taxon>
        <taxon>Alphaproteobacteria</taxon>
        <taxon>Rhodobacterales</taxon>
        <taxon>Roseobacteraceae</taxon>
        <taxon>Sulfitobacter</taxon>
    </lineage>
</organism>
<evidence type="ECO:0000313" key="1">
    <source>
        <dbReference type="EMBL" id="TMM52673.1"/>
    </source>
</evidence>
<evidence type="ECO:0000313" key="2">
    <source>
        <dbReference type="Proteomes" id="UP000309550"/>
    </source>
</evidence>
<sequence>MFDTDSPSDLAQLFDHFSVPMFAAERPASDAEFSLLCINKAHEKASGFRCSDLRGKTLGQLLSAEEALEVNRRYAACADARADLRYRETLSMGKGPQNWDTSLQHIAMPGGRDRVIGTSLLVTHQSVQPSNPAAFDDIQYFSSIADLQLQNLITVFEGATQGGMFTDENTQRVAKLNSICRTVQRAVYDIKDVIKKTKMNSKYAPAGALINETSPTVEGLEGIGENTLRALYEYAVDDTAQHN</sequence>
<gene>
    <name evidence="1" type="ORF">FDT80_10415</name>
</gene>
<dbReference type="Proteomes" id="UP000309550">
    <property type="component" value="Unassembled WGS sequence"/>
</dbReference>
<protein>
    <recommendedName>
        <fullName evidence="3">PAS domain-containing protein</fullName>
    </recommendedName>
</protein>
<proteinExistence type="predicted"/>
<dbReference type="AlphaFoldDB" id="A0A5S3Q749"/>
<dbReference type="InterPro" id="IPR035965">
    <property type="entry name" value="PAS-like_dom_sf"/>
</dbReference>
<comment type="caution">
    <text evidence="1">The sequence shown here is derived from an EMBL/GenBank/DDBJ whole genome shotgun (WGS) entry which is preliminary data.</text>
</comment>
<dbReference type="EMBL" id="VANS01000002">
    <property type="protein sequence ID" value="TMM52673.1"/>
    <property type="molecule type" value="Genomic_DNA"/>
</dbReference>
<reference evidence="1 2" key="1">
    <citation type="submission" date="2019-05" db="EMBL/GenBank/DDBJ databases">
        <title>Sulfitobacter sabulilitoris sp. nov., isolated from a marine sand.</title>
        <authorList>
            <person name="Yoon J.-H."/>
        </authorList>
    </citation>
    <scope>NUCLEOTIDE SEQUENCE [LARGE SCALE GENOMIC DNA]</scope>
    <source>
        <strain evidence="1 2">HSMS-29</strain>
    </source>
</reference>
<evidence type="ECO:0008006" key="3">
    <source>
        <dbReference type="Google" id="ProtNLM"/>
    </source>
</evidence>
<dbReference type="SUPFAM" id="SSF55785">
    <property type="entry name" value="PYP-like sensor domain (PAS domain)"/>
    <property type="match status" value="1"/>
</dbReference>
<name>A0A5S3Q749_9RHOB</name>
<keyword evidence="2" id="KW-1185">Reference proteome</keyword>
<accession>A0A5S3Q749</accession>